<dbReference type="Pfam" id="PF00708">
    <property type="entry name" value="Acylphosphatase"/>
    <property type="match status" value="1"/>
</dbReference>
<feature type="active site" evidence="5">
    <location>
        <position position="17"/>
    </location>
</feature>
<evidence type="ECO:0000256" key="2">
    <source>
        <dbReference type="ARBA" id="ARBA00012150"/>
    </source>
</evidence>
<proteinExistence type="inferred from homology"/>
<evidence type="ECO:0000256" key="5">
    <source>
        <dbReference type="PROSITE-ProRule" id="PRU00520"/>
    </source>
</evidence>
<dbReference type="InterPro" id="IPR001792">
    <property type="entry name" value="Acylphosphatase-like_dom"/>
</dbReference>
<dbReference type="PROSITE" id="PS00150">
    <property type="entry name" value="ACYLPHOSPHATASE_1"/>
    <property type="match status" value="1"/>
</dbReference>
<dbReference type="InterPro" id="IPR020456">
    <property type="entry name" value="Acylphosphatase"/>
</dbReference>
<dbReference type="RefSeq" id="WP_015265435.1">
    <property type="nucleotide sequence ID" value="NC_019904.1"/>
</dbReference>
<dbReference type="InterPro" id="IPR036046">
    <property type="entry name" value="Acylphosphatase-like_dom_sf"/>
</dbReference>
<evidence type="ECO:0000256" key="7">
    <source>
        <dbReference type="RuleBase" id="RU004168"/>
    </source>
</evidence>
<dbReference type="KEGG" id="evi:Echvi_1607"/>
<dbReference type="PROSITE" id="PS51160">
    <property type="entry name" value="ACYLPHOSPHATASE_3"/>
    <property type="match status" value="1"/>
</dbReference>
<dbReference type="GO" id="GO:0003998">
    <property type="term" value="F:acylphosphatase activity"/>
    <property type="evidence" value="ECO:0007669"/>
    <property type="project" value="UniProtKB-EC"/>
</dbReference>
<dbReference type="Proteomes" id="UP000010796">
    <property type="component" value="Chromosome"/>
</dbReference>
<dbReference type="PRINTS" id="PR00112">
    <property type="entry name" value="ACYLPHPHTASE"/>
</dbReference>
<evidence type="ECO:0000256" key="3">
    <source>
        <dbReference type="ARBA" id="ARBA00022801"/>
    </source>
</evidence>
<evidence type="ECO:0000259" key="8">
    <source>
        <dbReference type="PROSITE" id="PS51160"/>
    </source>
</evidence>
<feature type="active site" evidence="5">
    <location>
        <position position="35"/>
    </location>
</feature>
<dbReference type="AlphaFoldDB" id="L0FX36"/>
<dbReference type="HOGENOM" id="CLU_141932_2_1_10"/>
<comment type="catalytic activity">
    <reaction evidence="4 5 6">
        <text>an acyl phosphate + H2O = a carboxylate + phosphate + H(+)</text>
        <dbReference type="Rhea" id="RHEA:14965"/>
        <dbReference type="ChEBI" id="CHEBI:15377"/>
        <dbReference type="ChEBI" id="CHEBI:15378"/>
        <dbReference type="ChEBI" id="CHEBI:29067"/>
        <dbReference type="ChEBI" id="CHEBI:43474"/>
        <dbReference type="ChEBI" id="CHEBI:59918"/>
        <dbReference type="EC" id="3.6.1.7"/>
    </reaction>
</comment>
<dbReference type="OrthoDB" id="9808093at2"/>
<dbReference type="PANTHER" id="PTHR10029:SF3">
    <property type="entry name" value="ACYLPHOSPHATASE-RELATED"/>
    <property type="match status" value="1"/>
</dbReference>
<keyword evidence="3 5" id="KW-0378">Hydrolase</keyword>
<accession>L0FX36</accession>
<dbReference type="Gene3D" id="3.30.70.100">
    <property type="match status" value="1"/>
</dbReference>
<evidence type="ECO:0000256" key="4">
    <source>
        <dbReference type="ARBA" id="ARBA00047645"/>
    </source>
</evidence>
<protein>
    <recommendedName>
        <fullName evidence="2 5">Acylphosphatase</fullName>
        <ecNumber evidence="2 5">3.6.1.7</ecNumber>
    </recommendedName>
</protein>
<sequence>MNKKYKILGKVQGVFFRKSTQEKAQEIGVKGWVKNEPDGSVLTVIQGNEEQVKAMEKWLKHGPPQAEVTALLLLSEGYDLKHDTFEIKR</sequence>
<dbReference type="EMBL" id="CP003346">
    <property type="protein sequence ID" value="AGA77872.1"/>
    <property type="molecule type" value="Genomic_DNA"/>
</dbReference>
<keyword evidence="10" id="KW-1185">Reference proteome</keyword>
<gene>
    <name evidence="9" type="ordered locus">Echvi_1607</name>
</gene>
<evidence type="ECO:0000256" key="1">
    <source>
        <dbReference type="ARBA" id="ARBA00005614"/>
    </source>
</evidence>
<name>L0FX36_ECHVK</name>
<dbReference type="SUPFAM" id="SSF54975">
    <property type="entry name" value="Acylphosphatase/BLUF domain-like"/>
    <property type="match status" value="1"/>
</dbReference>
<dbReference type="PROSITE" id="PS00151">
    <property type="entry name" value="ACYLPHOSPHATASE_2"/>
    <property type="match status" value="1"/>
</dbReference>
<dbReference type="eggNOG" id="COG1254">
    <property type="taxonomic scope" value="Bacteria"/>
</dbReference>
<dbReference type="PANTHER" id="PTHR10029">
    <property type="entry name" value="ACYLPHOSPHATASE"/>
    <property type="match status" value="1"/>
</dbReference>
<evidence type="ECO:0000313" key="9">
    <source>
        <dbReference type="EMBL" id="AGA77872.1"/>
    </source>
</evidence>
<evidence type="ECO:0000313" key="10">
    <source>
        <dbReference type="Proteomes" id="UP000010796"/>
    </source>
</evidence>
<organism evidence="9 10">
    <name type="scientific">Echinicola vietnamensis (strain DSM 17526 / LMG 23754 / KMM 6221)</name>
    <dbReference type="NCBI Taxonomy" id="926556"/>
    <lineage>
        <taxon>Bacteria</taxon>
        <taxon>Pseudomonadati</taxon>
        <taxon>Bacteroidota</taxon>
        <taxon>Cytophagia</taxon>
        <taxon>Cytophagales</taxon>
        <taxon>Cyclobacteriaceae</taxon>
        <taxon>Echinicola</taxon>
    </lineage>
</organism>
<reference evidence="10" key="1">
    <citation type="submission" date="2012-02" db="EMBL/GenBank/DDBJ databases">
        <title>The complete genome of Echinicola vietnamensis DSM 17526.</title>
        <authorList>
            <person name="Lucas S."/>
            <person name="Copeland A."/>
            <person name="Lapidus A."/>
            <person name="Glavina del Rio T."/>
            <person name="Dalin E."/>
            <person name="Tice H."/>
            <person name="Bruce D."/>
            <person name="Goodwin L."/>
            <person name="Pitluck S."/>
            <person name="Peters L."/>
            <person name="Ovchinnikova G."/>
            <person name="Teshima H."/>
            <person name="Kyrpides N."/>
            <person name="Mavromatis K."/>
            <person name="Ivanova N."/>
            <person name="Brettin T."/>
            <person name="Detter J.C."/>
            <person name="Han C."/>
            <person name="Larimer F."/>
            <person name="Land M."/>
            <person name="Hauser L."/>
            <person name="Markowitz V."/>
            <person name="Cheng J.-F."/>
            <person name="Hugenholtz P."/>
            <person name="Woyke T."/>
            <person name="Wu D."/>
            <person name="Brambilla E."/>
            <person name="Klenk H.-P."/>
            <person name="Eisen J.A."/>
        </authorList>
    </citation>
    <scope>NUCLEOTIDE SEQUENCE [LARGE SCALE GENOMIC DNA]</scope>
    <source>
        <strain evidence="10">DSM 17526 / LMG 23754 / KMM 6221</strain>
    </source>
</reference>
<dbReference type="STRING" id="926556.Echvi_1607"/>
<dbReference type="EC" id="3.6.1.7" evidence="2 5"/>
<comment type="similarity">
    <text evidence="1 7">Belongs to the acylphosphatase family.</text>
</comment>
<feature type="domain" description="Acylphosphatase-like" evidence="8">
    <location>
        <begin position="2"/>
        <end position="89"/>
    </location>
</feature>
<dbReference type="InterPro" id="IPR017968">
    <property type="entry name" value="Acylphosphatase_CS"/>
</dbReference>
<evidence type="ECO:0000256" key="6">
    <source>
        <dbReference type="RuleBase" id="RU000553"/>
    </source>
</evidence>